<keyword evidence="3" id="KW-1185">Reference proteome</keyword>
<comment type="caution">
    <text evidence="2">The sequence shown here is derived from an EMBL/GenBank/DDBJ whole genome shotgun (WGS) entry which is preliminary data.</text>
</comment>
<accession>A0A8H6TZU8</accession>
<protein>
    <submittedName>
        <fullName evidence="2">Uncharacterized protein</fullName>
    </submittedName>
</protein>
<evidence type="ECO:0000313" key="3">
    <source>
        <dbReference type="Proteomes" id="UP000620124"/>
    </source>
</evidence>
<feature type="compositionally biased region" description="Pro residues" evidence="1">
    <location>
        <begin position="341"/>
        <end position="358"/>
    </location>
</feature>
<feature type="compositionally biased region" description="Polar residues" evidence="1">
    <location>
        <begin position="555"/>
        <end position="565"/>
    </location>
</feature>
<feature type="region of interest" description="Disordered" evidence="1">
    <location>
        <begin position="250"/>
        <end position="315"/>
    </location>
</feature>
<feature type="region of interest" description="Disordered" evidence="1">
    <location>
        <begin position="337"/>
        <end position="387"/>
    </location>
</feature>
<dbReference type="Proteomes" id="UP000620124">
    <property type="component" value="Unassembled WGS sequence"/>
</dbReference>
<sequence>MERVVFPPVPAERVQSRYHVHPGEEMDVDIDIEGEAAPRVRVSSAASLHPSLTPPRLGSPSPFAASSSSTALHPSSSTSTFPIASSSSSIAHLSTTHPTKATSSSSSKTTPSLKPKRLAGPGVPPPSPEAPAARWGPLIGAARGVRAVERERGSGGWGGVMLDREVVLDAAAGFAGYGYGTTEGYFGDGFGERYARGGYTAAGTSANEYAASSSKPYELVERAGGWDVVPDGAAYGVKGSETEEDGEVDVVGGGIATDDPTREDRVRGKTRRRESKREVVPESVCPPKMRKKWKADVPAPTYDLPRGDKGKGKAPVQEETMAIDVDGAVDVVAIDAEERPPSPPPRLSLVPPPPPPRFRSPLAPSLPGVPGGPSPSTRFARLSLMSPHPSSIGPRQAWFSVGASANVEVLEHGDVPGVQWRRKEEEEERVEESNVDNEAVSATAAVDALPSADAVAGTSPSAELETVGPVEVIASPGVHFVEPVVHADSEPPHVESSNDVHAPEEDEGREDILLLTVPEDESYRPSPASPSPAPESEEEDELPIALRVEGGGGTCSSRAQHSASTKRAGGIPGNTAAAFACVGQR</sequence>
<reference evidence="2" key="1">
    <citation type="submission" date="2020-05" db="EMBL/GenBank/DDBJ databases">
        <title>Mycena genomes resolve the evolution of fungal bioluminescence.</title>
        <authorList>
            <person name="Tsai I.J."/>
        </authorList>
    </citation>
    <scope>NUCLEOTIDE SEQUENCE</scope>
    <source>
        <strain evidence="2">CCC161011</strain>
    </source>
</reference>
<dbReference type="EMBL" id="JACAZI010000035">
    <property type="protein sequence ID" value="KAF7328535.1"/>
    <property type="molecule type" value="Genomic_DNA"/>
</dbReference>
<feature type="compositionally biased region" description="Low complexity" evidence="1">
    <location>
        <begin position="59"/>
        <end position="113"/>
    </location>
</feature>
<dbReference type="AlphaFoldDB" id="A0A8H6TZU8"/>
<organism evidence="2 3">
    <name type="scientific">Mycena venus</name>
    <dbReference type="NCBI Taxonomy" id="2733690"/>
    <lineage>
        <taxon>Eukaryota</taxon>
        <taxon>Fungi</taxon>
        <taxon>Dikarya</taxon>
        <taxon>Basidiomycota</taxon>
        <taxon>Agaricomycotina</taxon>
        <taxon>Agaricomycetes</taxon>
        <taxon>Agaricomycetidae</taxon>
        <taxon>Agaricales</taxon>
        <taxon>Marasmiineae</taxon>
        <taxon>Mycenaceae</taxon>
        <taxon>Mycena</taxon>
    </lineage>
</organism>
<feature type="region of interest" description="Disordered" evidence="1">
    <location>
        <begin position="483"/>
        <end position="574"/>
    </location>
</feature>
<evidence type="ECO:0000256" key="1">
    <source>
        <dbReference type="SAM" id="MobiDB-lite"/>
    </source>
</evidence>
<feature type="region of interest" description="Disordered" evidence="1">
    <location>
        <begin position="40"/>
        <end position="135"/>
    </location>
</feature>
<feature type="compositionally biased region" description="Low complexity" evidence="1">
    <location>
        <begin position="359"/>
        <end position="368"/>
    </location>
</feature>
<gene>
    <name evidence="2" type="ORF">MVEN_02541000</name>
</gene>
<name>A0A8H6TZU8_9AGAR</name>
<evidence type="ECO:0000313" key="2">
    <source>
        <dbReference type="EMBL" id="KAF7328535.1"/>
    </source>
</evidence>
<feature type="compositionally biased region" description="Basic and acidic residues" evidence="1">
    <location>
        <begin position="485"/>
        <end position="503"/>
    </location>
</feature>
<dbReference type="OrthoDB" id="3071610at2759"/>
<proteinExistence type="predicted"/>